<dbReference type="CDD" id="cd14789">
    <property type="entry name" value="Tiki"/>
    <property type="match status" value="1"/>
</dbReference>
<organism evidence="2 3">
    <name type="scientific">Sphingobacterium cellulitidis</name>
    <dbReference type="NCBI Taxonomy" id="1768011"/>
    <lineage>
        <taxon>Bacteria</taxon>
        <taxon>Pseudomonadati</taxon>
        <taxon>Bacteroidota</taxon>
        <taxon>Sphingobacteriia</taxon>
        <taxon>Sphingobacteriales</taxon>
        <taxon>Sphingobacteriaceae</taxon>
        <taxon>Sphingobacterium</taxon>
    </lineage>
</organism>
<name>A0A8H9KVN6_9SPHI</name>
<comment type="caution">
    <text evidence="2">The sequence shown here is derived from an EMBL/GenBank/DDBJ whole genome shotgun (WGS) entry which is preliminary data.</text>
</comment>
<evidence type="ECO:0000256" key="1">
    <source>
        <dbReference type="SAM" id="SignalP"/>
    </source>
</evidence>
<proteinExistence type="predicted"/>
<dbReference type="PANTHER" id="PTHR40590">
    <property type="entry name" value="CYTOPLASMIC PROTEIN-RELATED"/>
    <property type="match status" value="1"/>
</dbReference>
<evidence type="ECO:0000313" key="2">
    <source>
        <dbReference type="EMBL" id="GGE33115.1"/>
    </source>
</evidence>
<dbReference type="EMBL" id="BMKM01000013">
    <property type="protein sequence ID" value="GGE33115.1"/>
    <property type="molecule type" value="Genomic_DNA"/>
</dbReference>
<dbReference type="InterPro" id="IPR047111">
    <property type="entry name" value="YbaP-like"/>
</dbReference>
<protein>
    <submittedName>
        <fullName evidence="2">Lipoprotein</fullName>
    </submittedName>
</protein>
<dbReference type="RefSeq" id="WP_094256246.1">
    <property type="nucleotide sequence ID" value="NZ_BMKM01000013.1"/>
</dbReference>
<dbReference type="InterPro" id="IPR002816">
    <property type="entry name" value="TraB/PrgY/GumN_fam"/>
</dbReference>
<dbReference type="Pfam" id="PF01963">
    <property type="entry name" value="TraB_PrgY_gumN"/>
    <property type="match status" value="1"/>
</dbReference>
<reference evidence="2" key="1">
    <citation type="journal article" date="2014" name="Int. J. Syst. Evol. Microbiol.">
        <title>Complete genome sequence of Corynebacterium casei LMG S-19264T (=DSM 44701T), isolated from a smear-ripened cheese.</title>
        <authorList>
            <consortium name="US DOE Joint Genome Institute (JGI-PGF)"/>
            <person name="Walter F."/>
            <person name="Albersmeier A."/>
            <person name="Kalinowski J."/>
            <person name="Ruckert C."/>
        </authorList>
    </citation>
    <scope>NUCLEOTIDE SEQUENCE</scope>
    <source>
        <strain evidence="2">CGMCC 1.15966</strain>
    </source>
</reference>
<evidence type="ECO:0000313" key="3">
    <source>
        <dbReference type="Proteomes" id="UP000614460"/>
    </source>
</evidence>
<feature type="signal peptide" evidence="1">
    <location>
        <begin position="1"/>
        <end position="21"/>
    </location>
</feature>
<keyword evidence="1" id="KW-0732">Signal</keyword>
<reference evidence="2" key="2">
    <citation type="submission" date="2020-09" db="EMBL/GenBank/DDBJ databases">
        <authorList>
            <person name="Sun Q."/>
            <person name="Zhou Y."/>
        </authorList>
    </citation>
    <scope>NUCLEOTIDE SEQUENCE</scope>
    <source>
        <strain evidence="2">CGMCC 1.15966</strain>
    </source>
</reference>
<accession>A0A8H9KVN6</accession>
<feature type="chain" id="PRO_5034169777" evidence="1">
    <location>
        <begin position="22"/>
        <end position="282"/>
    </location>
</feature>
<keyword evidence="3" id="KW-1185">Reference proteome</keyword>
<sequence>MKKLFLTAVAFMMTIALFAQNKETFLWKVSGNGLKKDSYVLGTLHMACGPDFKIEDKIKTALKTTDRVALELNASNPETVKVMQENVGPVPGFFDGMAPEKKQLIDSVLTAKNLNPAMLDQFGPAVLLSILSMQAFECQNPQDMKAMELELLKLEEAAGKPVDELETADFQIKLMNEFFKAEDLYTYLKDLDKMKAETKKLVSAYFNNEVTALEDLLVKTSTFTPEKEEMMLTKRNKAWIEKMPEMMNNNATFFAVGAAHLLGKNGVIQLLKDKGYTLTPIY</sequence>
<gene>
    <name evidence="2" type="ORF">GCM10011516_33510</name>
</gene>
<keyword evidence="2" id="KW-0449">Lipoprotein</keyword>
<dbReference type="PANTHER" id="PTHR40590:SF1">
    <property type="entry name" value="CYTOPLASMIC PROTEIN"/>
    <property type="match status" value="1"/>
</dbReference>
<dbReference type="AlphaFoldDB" id="A0A8H9KVN6"/>
<dbReference type="Proteomes" id="UP000614460">
    <property type="component" value="Unassembled WGS sequence"/>
</dbReference>